<dbReference type="EMBL" id="LCEW01000038">
    <property type="protein sequence ID" value="KKS79244.1"/>
    <property type="molecule type" value="Genomic_DNA"/>
</dbReference>
<evidence type="ECO:0000313" key="3">
    <source>
        <dbReference type="Proteomes" id="UP000034213"/>
    </source>
</evidence>
<keyword evidence="1" id="KW-0812">Transmembrane</keyword>
<sequence>MFRKVAKIGVLLGIKESYLLAKNTYGLGVHPFKTLKSLGREKDRSQQLLILGWPVYVLVFGAGFIWLGRRLLANGAAWGWGARGAAMMFLVFSFSFLVYLLFWQMRVWLKK</sequence>
<feature type="transmembrane region" description="Helical" evidence="1">
    <location>
        <begin position="48"/>
        <end position="68"/>
    </location>
</feature>
<protein>
    <submittedName>
        <fullName evidence="2">Uncharacterized protein</fullName>
    </submittedName>
</protein>
<feature type="transmembrane region" description="Helical" evidence="1">
    <location>
        <begin position="80"/>
        <end position="102"/>
    </location>
</feature>
<dbReference type="AlphaFoldDB" id="A0A0G1C185"/>
<evidence type="ECO:0000256" key="1">
    <source>
        <dbReference type="SAM" id="Phobius"/>
    </source>
</evidence>
<dbReference type="Proteomes" id="UP000034213">
    <property type="component" value="Unassembled WGS sequence"/>
</dbReference>
<name>A0A0G1C185_9BACT</name>
<keyword evidence="1" id="KW-0472">Membrane</keyword>
<keyword evidence="1" id="KW-1133">Transmembrane helix</keyword>
<gene>
    <name evidence="2" type="ORF">UV54_C0038G0001</name>
</gene>
<reference evidence="2 3" key="1">
    <citation type="journal article" date="2015" name="Nature">
        <title>rRNA introns, odd ribosomes, and small enigmatic genomes across a large radiation of phyla.</title>
        <authorList>
            <person name="Brown C.T."/>
            <person name="Hug L.A."/>
            <person name="Thomas B.C."/>
            <person name="Sharon I."/>
            <person name="Castelle C.J."/>
            <person name="Singh A."/>
            <person name="Wilkins M.J."/>
            <person name="Williams K.H."/>
            <person name="Banfield J.F."/>
        </authorList>
    </citation>
    <scope>NUCLEOTIDE SEQUENCE [LARGE SCALE GENOMIC DNA]</scope>
</reference>
<organism evidence="2 3">
    <name type="scientific">Candidatus Beckwithbacteria bacterium GW2011_GWA2_43_10</name>
    <dbReference type="NCBI Taxonomy" id="1618369"/>
    <lineage>
        <taxon>Bacteria</taxon>
        <taxon>Candidatus Beckwithiibacteriota</taxon>
    </lineage>
</organism>
<accession>A0A0G1C185</accession>
<proteinExistence type="predicted"/>
<dbReference type="STRING" id="1618369.UV54_C0038G0001"/>
<comment type="caution">
    <text evidence="2">The sequence shown here is derived from an EMBL/GenBank/DDBJ whole genome shotgun (WGS) entry which is preliminary data.</text>
</comment>
<evidence type="ECO:0000313" key="2">
    <source>
        <dbReference type="EMBL" id="KKS79244.1"/>
    </source>
</evidence>